<evidence type="ECO:0000313" key="2">
    <source>
        <dbReference type="Proteomes" id="UP000277145"/>
    </source>
</evidence>
<dbReference type="RefSeq" id="WP_079995417.1">
    <property type="nucleotide sequence ID" value="NZ_CP021281.1"/>
</dbReference>
<gene>
    <name evidence="1" type="ORF">D1H98_14890</name>
</gene>
<sequence length="438" mass="50896">MAGIYLKYYVPVNQIGENMMINPIEYHPKGDKVNSDYFNEYKTKIYERRLSSGLEDLFGDMCGVVVQVQTGDAIPYIKELYSMTPYRYSRSYISDTHKIYCLLNTKNSPAFLVLEPLDPNFKDDITRLNKMYPNSRAKFNARYVGEIYKCKDKDETRNILVSHDFNFHNPDMTENKFYCNKHIHFTRLSDFTYNCTGYTDDNIYDFDCLELGQRFYLTKEQEAMLDAKDQESHDNGIKDLIKGIDHMATRILAGEREDAILEFLCLSKYYFWGAYNIYDMNSSTNVNRNPHGHDIKSPAKVFTANNTPFMVNSFENLPMPTETFVRNYGRRMHHIAYEVKDGDHSSGKKNIDFVVETLRDKLNIEFLAKVFGACEDSPDLKQIFSKHSIYSILITEYVERCHNFDGFFTKENVAALTEAASLDETTKQQHKKASIIGD</sequence>
<dbReference type="AlphaFoldDB" id="A0A3A6VTQ8"/>
<dbReference type="EMBL" id="QWDR01000003">
    <property type="protein sequence ID" value="RJY27507.1"/>
    <property type="molecule type" value="Genomic_DNA"/>
</dbReference>
<proteinExistence type="predicted"/>
<evidence type="ECO:0000313" key="1">
    <source>
        <dbReference type="EMBL" id="RJY27507.1"/>
    </source>
</evidence>
<protein>
    <submittedName>
        <fullName evidence="1">Uncharacterized protein</fullName>
    </submittedName>
</protein>
<comment type="caution">
    <text evidence="1">The sequence shown here is derived from an EMBL/GenBank/DDBJ whole genome shotgun (WGS) entry which is preliminary data.</text>
</comment>
<reference evidence="1 2" key="1">
    <citation type="submission" date="2018-08" db="EMBL/GenBank/DDBJ databases">
        <title>Genome Sequences of Legionella pneumophila subsp. pneumophila Isolates, Recovered from a Drinking Water System in a Large Builging.</title>
        <authorList>
            <person name="Gomez-Alvarez V."/>
            <person name="Boczek L."/>
            <person name="King D."/>
            <person name="Pemberton A."/>
            <person name="Pfaller S."/>
            <person name="Rodgers M."/>
            <person name="Santodomingo J."/>
            <person name="Revetta R."/>
        </authorList>
    </citation>
    <scope>NUCLEOTIDE SEQUENCE [LARGE SCALE GENOMIC DNA]</scope>
    <source>
        <strain evidence="1 2">L01C.1</strain>
    </source>
</reference>
<organism evidence="1 2">
    <name type="scientific">Legionella pneumophila subsp. pneumophila</name>
    <dbReference type="NCBI Taxonomy" id="91891"/>
    <lineage>
        <taxon>Bacteria</taxon>
        <taxon>Pseudomonadati</taxon>
        <taxon>Pseudomonadota</taxon>
        <taxon>Gammaproteobacteria</taxon>
        <taxon>Legionellales</taxon>
        <taxon>Legionellaceae</taxon>
        <taxon>Legionella</taxon>
    </lineage>
</organism>
<name>A0A3A6VTQ8_LEGPN</name>
<dbReference type="Proteomes" id="UP000277145">
    <property type="component" value="Unassembled WGS sequence"/>
</dbReference>
<accession>A0A3A6VTQ8</accession>